<accession>A0A426Z5P2</accession>
<organism evidence="2 3">
    <name type="scientific">Ensete ventricosum</name>
    <name type="common">Abyssinian banana</name>
    <name type="synonym">Musa ensete</name>
    <dbReference type="NCBI Taxonomy" id="4639"/>
    <lineage>
        <taxon>Eukaryota</taxon>
        <taxon>Viridiplantae</taxon>
        <taxon>Streptophyta</taxon>
        <taxon>Embryophyta</taxon>
        <taxon>Tracheophyta</taxon>
        <taxon>Spermatophyta</taxon>
        <taxon>Magnoliopsida</taxon>
        <taxon>Liliopsida</taxon>
        <taxon>Zingiberales</taxon>
        <taxon>Musaceae</taxon>
        <taxon>Ensete</taxon>
    </lineage>
</organism>
<comment type="caution">
    <text evidence="2">The sequence shown here is derived from an EMBL/GenBank/DDBJ whole genome shotgun (WGS) entry which is preliminary data.</text>
</comment>
<dbReference type="EMBL" id="AMZH03008276">
    <property type="protein sequence ID" value="RRT59298.1"/>
    <property type="molecule type" value="Genomic_DNA"/>
</dbReference>
<dbReference type="Proteomes" id="UP000287651">
    <property type="component" value="Unassembled WGS sequence"/>
</dbReference>
<feature type="region of interest" description="Disordered" evidence="1">
    <location>
        <begin position="111"/>
        <end position="146"/>
    </location>
</feature>
<evidence type="ECO:0000313" key="2">
    <source>
        <dbReference type="EMBL" id="RRT59298.1"/>
    </source>
</evidence>
<proteinExistence type="predicted"/>
<gene>
    <name evidence="2" type="ORF">B296_00045951</name>
</gene>
<feature type="compositionally biased region" description="Basic and acidic residues" evidence="1">
    <location>
        <begin position="135"/>
        <end position="146"/>
    </location>
</feature>
<dbReference type="AlphaFoldDB" id="A0A426Z5P2"/>
<evidence type="ECO:0000313" key="3">
    <source>
        <dbReference type="Proteomes" id="UP000287651"/>
    </source>
</evidence>
<protein>
    <submittedName>
        <fullName evidence="2">Uncharacterized protein</fullName>
    </submittedName>
</protein>
<sequence length="146" mass="16159">MRAEEIWWGGDGEIRRGAACARAADVSAGGFRGELRIRIPALPLDRACGAAPLRRRSYFRPRGAAVGGVLVAAVREDVRESRSGFAVHRFPWRSGGVVVKETLNISGEGLGIRPRMRGEDDDGEGEEQKWWCSGGKEEERNIRRQK</sequence>
<evidence type="ECO:0000256" key="1">
    <source>
        <dbReference type="SAM" id="MobiDB-lite"/>
    </source>
</evidence>
<name>A0A426Z5P2_ENSVE</name>
<reference evidence="2 3" key="1">
    <citation type="journal article" date="2014" name="Agronomy (Basel)">
        <title>A Draft Genome Sequence for Ensete ventricosum, the Drought-Tolerant Tree Against Hunger.</title>
        <authorList>
            <person name="Harrison J."/>
            <person name="Moore K.A."/>
            <person name="Paszkiewicz K."/>
            <person name="Jones T."/>
            <person name="Grant M."/>
            <person name="Ambacheew D."/>
            <person name="Muzemil S."/>
            <person name="Studholme D.J."/>
        </authorList>
    </citation>
    <scope>NUCLEOTIDE SEQUENCE [LARGE SCALE GENOMIC DNA]</scope>
</reference>